<dbReference type="EMBL" id="JACCJC010000007">
    <property type="protein sequence ID" value="KAF6238992.1"/>
    <property type="molecule type" value="Genomic_DNA"/>
</dbReference>
<dbReference type="SUPFAM" id="SSF53335">
    <property type="entry name" value="S-adenosyl-L-methionine-dependent methyltransferases"/>
    <property type="match status" value="1"/>
</dbReference>
<accession>A0A8H6G1W7</accession>
<dbReference type="OrthoDB" id="3340390at2759"/>
<dbReference type="InterPro" id="IPR029063">
    <property type="entry name" value="SAM-dependent_MTases_sf"/>
</dbReference>
<dbReference type="SUPFAM" id="SSF46785">
    <property type="entry name" value="Winged helix' DNA-binding domain"/>
    <property type="match status" value="1"/>
</dbReference>
<gene>
    <name evidence="6" type="ORF">HO173_002864</name>
</gene>
<evidence type="ECO:0000259" key="4">
    <source>
        <dbReference type="Pfam" id="PF00891"/>
    </source>
</evidence>
<keyword evidence="7" id="KW-1185">Reference proteome</keyword>
<evidence type="ECO:0000256" key="3">
    <source>
        <dbReference type="ARBA" id="ARBA00022691"/>
    </source>
</evidence>
<evidence type="ECO:0000256" key="1">
    <source>
        <dbReference type="ARBA" id="ARBA00022603"/>
    </source>
</evidence>
<protein>
    <recommendedName>
        <fullName evidence="8">O-methyltransferase domain-containing protein</fullName>
    </recommendedName>
</protein>
<dbReference type="InterPro" id="IPR036390">
    <property type="entry name" value="WH_DNA-bd_sf"/>
</dbReference>
<organism evidence="6 7">
    <name type="scientific">Letharia columbiana</name>
    <dbReference type="NCBI Taxonomy" id="112416"/>
    <lineage>
        <taxon>Eukaryota</taxon>
        <taxon>Fungi</taxon>
        <taxon>Dikarya</taxon>
        <taxon>Ascomycota</taxon>
        <taxon>Pezizomycotina</taxon>
        <taxon>Lecanoromycetes</taxon>
        <taxon>OSLEUM clade</taxon>
        <taxon>Lecanoromycetidae</taxon>
        <taxon>Lecanorales</taxon>
        <taxon>Lecanorineae</taxon>
        <taxon>Parmeliaceae</taxon>
        <taxon>Letharia</taxon>
    </lineage>
</organism>
<dbReference type="PANTHER" id="PTHR43712:SF1">
    <property type="entry name" value="HYPOTHETICAL O-METHYLTRANSFERASE (EUROFUNG)-RELATED"/>
    <property type="match status" value="1"/>
</dbReference>
<feature type="domain" description="O-methyltransferase dimerisation" evidence="5">
    <location>
        <begin position="72"/>
        <end position="138"/>
    </location>
</feature>
<dbReference type="Gene3D" id="1.10.10.10">
    <property type="entry name" value="Winged helix-like DNA-binding domain superfamily/Winged helix DNA-binding domain"/>
    <property type="match status" value="1"/>
</dbReference>
<dbReference type="Proteomes" id="UP000578531">
    <property type="component" value="Unassembled WGS sequence"/>
</dbReference>
<dbReference type="GeneID" id="59284535"/>
<evidence type="ECO:0000256" key="2">
    <source>
        <dbReference type="ARBA" id="ARBA00022679"/>
    </source>
</evidence>
<dbReference type="Pfam" id="PF00891">
    <property type="entry name" value="Methyltransf_2"/>
    <property type="match status" value="1"/>
</dbReference>
<dbReference type="PROSITE" id="PS51683">
    <property type="entry name" value="SAM_OMT_II"/>
    <property type="match status" value="1"/>
</dbReference>
<dbReference type="PANTHER" id="PTHR43712">
    <property type="entry name" value="PUTATIVE (AFU_ORTHOLOGUE AFUA_4G14580)-RELATED"/>
    <property type="match status" value="1"/>
</dbReference>
<dbReference type="InterPro" id="IPR012967">
    <property type="entry name" value="COMT_dimerisation"/>
</dbReference>
<dbReference type="InterPro" id="IPR001077">
    <property type="entry name" value="COMT_C"/>
</dbReference>
<proteinExistence type="predicted"/>
<sequence length="404" mass="44099">MIMALSTDHSTRSVADILGAIAASTEAVAQQKPGAREKVLALSHQLVSALETPSETIQRMGWAEPARFAATQLAVDLKIFEKLEEAHDAPVSLSDLTKSTGADAALLARTMKHLSAMDVVGETGADEYISTPISTALTVPKFRDGISYLFNVAGPSFHSIPAYLKATGYGNPGNIADGPFQFAHKTQNPFFIWLAEHPGYGEQFNNYMSGYRQGKRSWCDEGFYPVMDRIGQGLNPETPLLVDVGGGLGHDLLELRTNHPELSGRLILQDQPDVIKQVGNAAEGIELAVHDFFTPQPVKGAKAYYLHSVLHDWDDASCLQILHNIVPAMTPGYSKLLINENVVPDFGAAWPITSMDWLMMALGAVKERTERQWRGLLQQAGLEVKGIWTYEQGTESLIEAEVAV</sequence>
<dbReference type="Gene3D" id="3.40.50.150">
    <property type="entry name" value="Vaccinia Virus protein VP39"/>
    <property type="match status" value="1"/>
</dbReference>
<name>A0A8H6G1W7_9LECA</name>
<feature type="domain" description="O-methyltransferase C-terminal" evidence="4">
    <location>
        <begin position="239"/>
        <end position="382"/>
    </location>
</feature>
<dbReference type="GO" id="GO:0008171">
    <property type="term" value="F:O-methyltransferase activity"/>
    <property type="evidence" value="ECO:0007669"/>
    <property type="project" value="InterPro"/>
</dbReference>
<evidence type="ECO:0008006" key="8">
    <source>
        <dbReference type="Google" id="ProtNLM"/>
    </source>
</evidence>
<dbReference type="GO" id="GO:0046983">
    <property type="term" value="F:protein dimerization activity"/>
    <property type="evidence" value="ECO:0007669"/>
    <property type="project" value="InterPro"/>
</dbReference>
<evidence type="ECO:0000313" key="6">
    <source>
        <dbReference type="EMBL" id="KAF6238992.1"/>
    </source>
</evidence>
<dbReference type="GO" id="GO:0032259">
    <property type="term" value="P:methylation"/>
    <property type="evidence" value="ECO:0007669"/>
    <property type="project" value="UniProtKB-KW"/>
</dbReference>
<keyword evidence="3" id="KW-0949">S-adenosyl-L-methionine</keyword>
<dbReference type="Pfam" id="PF08100">
    <property type="entry name" value="Dimerisation"/>
    <property type="match status" value="1"/>
</dbReference>
<reference evidence="6 7" key="1">
    <citation type="journal article" date="2020" name="Genomics">
        <title>Complete, high-quality genomes from long-read metagenomic sequencing of two wolf lichen thalli reveals enigmatic genome architecture.</title>
        <authorList>
            <person name="McKenzie S.K."/>
            <person name="Walston R.F."/>
            <person name="Allen J.L."/>
        </authorList>
    </citation>
    <scope>NUCLEOTIDE SEQUENCE [LARGE SCALE GENOMIC DNA]</scope>
    <source>
        <strain evidence="6">WasteWater2</strain>
    </source>
</reference>
<keyword evidence="2" id="KW-0808">Transferase</keyword>
<dbReference type="RefSeq" id="XP_037168288.1">
    <property type="nucleotide sequence ID" value="XM_037304795.1"/>
</dbReference>
<dbReference type="InterPro" id="IPR036388">
    <property type="entry name" value="WH-like_DNA-bd_sf"/>
</dbReference>
<dbReference type="AlphaFoldDB" id="A0A8H6G1W7"/>
<keyword evidence="1" id="KW-0489">Methyltransferase</keyword>
<evidence type="ECO:0000259" key="5">
    <source>
        <dbReference type="Pfam" id="PF08100"/>
    </source>
</evidence>
<evidence type="ECO:0000313" key="7">
    <source>
        <dbReference type="Proteomes" id="UP000578531"/>
    </source>
</evidence>
<dbReference type="InterPro" id="IPR016461">
    <property type="entry name" value="COMT-like"/>
</dbReference>
<comment type="caution">
    <text evidence="6">The sequence shown here is derived from an EMBL/GenBank/DDBJ whole genome shotgun (WGS) entry which is preliminary data.</text>
</comment>